<proteinExistence type="predicted"/>
<feature type="domain" description="VWFC" evidence="4">
    <location>
        <begin position="172"/>
        <end position="229"/>
    </location>
</feature>
<evidence type="ECO:0000256" key="1">
    <source>
        <dbReference type="ARBA" id="ARBA00022729"/>
    </source>
</evidence>
<evidence type="ECO:0000259" key="4">
    <source>
        <dbReference type="PROSITE" id="PS50184"/>
    </source>
</evidence>
<gene>
    <name evidence="6" type="ORF">QTO34_006696</name>
</gene>
<keyword evidence="3" id="KW-0812">Transmembrane</keyword>
<evidence type="ECO:0000256" key="2">
    <source>
        <dbReference type="ARBA" id="ARBA00022737"/>
    </source>
</evidence>
<sequence>MKGLFSEEKPDCSKARCEVQFSPRCPEDSVLIEGYAPPGKCCPLPSRCVCDPAGCLRKVCQPGYLNILVSKASGKPGECCDLYECKPVFSVDCSTVECPSVQQAVCPLDSYETQVRLTADGCCTLPTRCECLSGLCGFPVCEVGSVPRIVSRGDGTPGKCCDVFECVNETKPACVFNNVEYNDGDMFRLDKCRFCRCQGGVAICFTAQCGELNCERYYVPEGECCPVCEDPVYPFNNPAGCYANGQILAHGDRWREDDCTFCQCINGEPHCVATVCGQSCMNPVKVPGECCPVCEDHHREKVGNGEENKAVNMKVPDHHGSDAKTILAPGSILIAEYPALPSSLLPGASLCLIGKERFAEQSANVLLLHPVREPTYITIDPPACGELSNCTLTEKDCVYGFKLDHNGCRTCQCKSRQELCWGLLRGCTLDCPFGFLTDAHSCEICRCRPRPKKCRPTSCDRSCPFGYLKNKHGCDICRCRKCPELPCNETCLLGFQNDSRGCLTCRCREGPASPTSPALSGTCLSMDGHHHKNEESWHDGCRECYCHNGREMCALITCPVPACGSPTIRPGQCCPSCSDDLVEQKPELSAPSICHAPGGEYFVEGETWNIDSCTQCTCHSGRVMCETEVCPPLLCQNPSRTQDSCCPQCTGTRAGPGTHGAGRLRLGHCRSPLPADLLFVFPDAPLQPSPSRNDSEPSYCRNEEGAMFLAAESWKPDVCTSCVCMNSLISCFSESCPAVSCERPVLRKGQCCPYCIEDSIAKRVVCHFGGKAYADEERWDIDSCTHCYCLQGQTLCSTVSCPPLPCVEPINVEGSCCPMCPEMYVPEPTNVPIEKMNRRGETDVQVPRWPTPSENDIVHLRRDVGHLKVDYGDNNRRHPAEESSLDSIAAVVVPVVIGLSIIIAFLLINQKKQWIPLLCWYRTPTKPSSLSNQLVSVDCKKGARAPGDSAQRMLRIAEPDARFSGFYSMQKHNHLQADKFYQTV</sequence>
<name>A0AA40HL01_CNENI</name>
<feature type="domain" description="Antistasin-like" evidence="5">
    <location>
        <begin position="384"/>
        <end position="413"/>
    </location>
</feature>
<dbReference type="FunFam" id="2.10.22.10:FF:000004">
    <property type="entry name" value="cysteine-rich motor neuron 1 protein isoform X2"/>
    <property type="match status" value="1"/>
</dbReference>
<dbReference type="GO" id="GO:0005886">
    <property type="term" value="C:plasma membrane"/>
    <property type="evidence" value="ECO:0007669"/>
    <property type="project" value="TreeGrafter"/>
</dbReference>
<dbReference type="Pfam" id="PF02822">
    <property type="entry name" value="Antistasin"/>
    <property type="match status" value="4"/>
</dbReference>
<organism evidence="6 7">
    <name type="scientific">Cnephaeus nilssonii</name>
    <name type="common">Northern bat</name>
    <name type="synonym">Eptesicus nilssonii</name>
    <dbReference type="NCBI Taxonomy" id="3371016"/>
    <lineage>
        <taxon>Eukaryota</taxon>
        <taxon>Metazoa</taxon>
        <taxon>Chordata</taxon>
        <taxon>Craniata</taxon>
        <taxon>Vertebrata</taxon>
        <taxon>Euteleostomi</taxon>
        <taxon>Mammalia</taxon>
        <taxon>Eutheria</taxon>
        <taxon>Laurasiatheria</taxon>
        <taxon>Chiroptera</taxon>
        <taxon>Yangochiroptera</taxon>
        <taxon>Vespertilionidae</taxon>
        <taxon>Cnephaeus</taxon>
    </lineage>
</organism>
<dbReference type="Pfam" id="PF19442">
    <property type="entry name" value="CRIM1_C"/>
    <property type="match status" value="1"/>
</dbReference>
<protein>
    <recommendedName>
        <fullName evidence="8">Cysteine-rich motor neuron 1 protein</fullName>
    </recommendedName>
</protein>
<accession>A0AA40HL01</accession>
<dbReference type="Pfam" id="PF00093">
    <property type="entry name" value="VWC"/>
    <property type="match status" value="4"/>
</dbReference>
<keyword evidence="1" id="KW-0732">Signal</keyword>
<dbReference type="Pfam" id="PF23334">
    <property type="entry name" value="VWC2L_2nd"/>
    <property type="match status" value="2"/>
</dbReference>
<dbReference type="Proteomes" id="UP001177744">
    <property type="component" value="Unassembled WGS sequence"/>
</dbReference>
<keyword evidence="2" id="KW-0677">Repeat</keyword>
<feature type="domain" description="VWFC" evidence="4">
    <location>
        <begin position="592"/>
        <end position="650"/>
    </location>
</feature>
<comment type="caution">
    <text evidence="6">The sequence shown here is derived from an EMBL/GenBank/DDBJ whole genome shotgun (WGS) entry which is preliminary data.</text>
</comment>
<dbReference type="EMBL" id="JAULJE010000017">
    <property type="protein sequence ID" value="KAK1333159.1"/>
    <property type="molecule type" value="Genomic_DNA"/>
</dbReference>
<dbReference type="InterPro" id="IPR001007">
    <property type="entry name" value="VWF_dom"/>
</dbReference>
<dbReference type="PANTHER" id="PTHR46439">
    <property type="entry name" value="CYSTEINE-RICH MOTOR NEURON 1 PROTEIN"/>
    <property type="match status" value="1"/>
</dbReference>
<evidence type="ECO:0000256" key="3">
    <source>
        <dbReference type="SAM" id="Phobius"/>
    </source>
</evidence>
<feature type="domain" description="Antistasin-like" evidence="5">
    <location>
        <begin position="420"/>
        <end position="447"/>
    </location>
</feature>
<feature type="domain" description="VWFC" evidence="4">
    <location>
        <begin position="764"/>
        <end position="821"/>
    </location>
</feature>
<dbReference type="InterPro" id="IPR011061">
    <property type="entry name" value="Hirudin/antistatin"/>
</dbReference>
<dbReference type="Gene3D" id="6.20.200.20">
    <property type="match status" value="5"/>
</dbReference>
<dbReference type="InterPro" id="IPR052624">
    <property type="entry name" value="CRIM1"/>
</dbReference>
<feature type="transmembrane region" description="Helical" evidence="3">
    <location>
        <begin position="888"/>
        <end position="908"/>
    </location>
</feature>
<dbReference type="InterPro" id="IPR045813">
    <property type="entry name" value="CRIM1_C"/>
</dbReference>
<evidence type="ECO:0000313" key="6">
    <source>
        <dbReference type="EMBL" id="KAK1333159.1"/>
    </source>
</evidence>
<keyword evidence="7" id="KW-1185">Reference proteome</keyword>
<dbReference type="Gene3D" id="2.10.70.10">
    <property type="entry name" value="Complement Module, domain 1"/>
    <property type="match status" value="1"/>
</dbReference>
<feature type="domain" description="VWFC" evidence="4">
    <location>
        <begin position="698"/>
        <end position="756"/>
    </location>
</feature>
<evidence type="ECO:0008006" key="8">
    <source>
        <dbReference type="Google" id="ProtNLM"/>
    </source>
</evidence>
<feature type="domain" description="Antistasin-like" evidence="5">
    <location>
        <begin position="482"/>
        <end position="507"/>
    </location>
</feature>
<feature type="domain" description="VWFC" evidence="4">
    <location>
        <begin position="239"/>
        <end position="295"/>
    </location>
</feature>
<dbReference type="Gene3D" id="2.10.22.10">
    <property type="entry name" value="Antistasin, domain 1"/>
    <property type="match status" value="4"/>
</dbReference>
<dbReference type="PANTHER" id="PTHR46439:SF1">
    <property type="entry name" value="CYSTEINE-RICH MOTOR NEURON 1 PROTEIN"/>
    <property type="match status" value="1"/>
</dbReference>
<dbReference type="AlphaFoldDB" id="A0AA40HL01"/>
<dbReference type="PROSITE" id="PS51252">
    <property type="entry name" value="ANTISTASIN"/>
    <property type="match status" value="4"/>
</dbReference>
<feature type="domain" description="Antistasin-like" evidence="5">
    <location>
        <begin position="454"/>
        <end position="479"/>
    </location>
</feature>
<dbReference type="InterPro" id="IPR004094">
    <property type="entry name" value="Antistasin-like"/>
</dbReference>
<dbReference type="GO" id="GO:0004867">
    <property type="term" value="F:serine-type endopeptidase inhibitor activity"/>
    <property type="evidence" value="ECO:0007669"/>
    <property type="project" value="InterPro"/>
</dbReference>
<feature type="domain" description="VWFC" evidence="4">
    <location>
        <begin position="521"/>
        <end position="578"/>
    </location>
</feature>
<dbReference type="PROSITE" id="PS50184">
    <property type="entry name" value="VWFC_2"/>
    <property type="match status" value="6"/>
</dbReference>
<keyword evidence="3" id="KW-0472">Membrane</keyword>
<dbReference type="PROSITE" id="PS01208">
    <property type="entry name" value="VWFC_1"/>
    <property type="match status" value="3"/>
</dbReference>
<evidence type="ECO:0000313" key="7">
    <source>
        <dbReference type="Proteomes" id="UP001177744"/>
    </source>
</evidence>
<dbReference type="SMART" id="SM00215">
    <property type="entry name" value="VWC_out"/>
    <property type="match status" value="4"/>
</dbReference>
<dbReference type="SUPFAM" id="SSF57262">
    <property type="entry name" value="Leech antihemostatic proteins"/>
    <property type="match status" value="3"/>
</dbReference>
<dbReference type="SMART" id="SM00214">
    <property type="entry name" value="VWC"/>
    <property type="match status" value="6"/>
</dbReference>
<dbReference type="SUPFAM" id="SSF57603">
    <property type="entry name" value="FnI-like domain"/>
    <property type="match status" value="6"/>
</dbReference>
<reference evidence="6" key="1">
    <citation type="submission" date="2023-06" db="EMBL/GenBank/DDBJ databases">
        <title>Reference genome for the Northern bat (Eptesicus nilssonii), a most northern bat species.</title>
        <authorList>
            <person name="Laine V.N."/>
            <person name="Pulliainen A.T."/>
            <person name="Lilley T.M."/>
        </authorList>
    </citation>
    <scope>NUCLEOTIDE SEQUENCE</scope>
    <source>
        <strain evidence="6">BLF_Eptnil</strain>
        <tissue evidence="6">Kidney</tissue>
    </source>
</reference>
<keyword evidence="3" id="KW-1133">Transmembrane helix</keyword>
<evidence type="ECO:0000259" key="5">
    <source>
        <dbReference type="PROSITE" id="PS51252"/>
    </source>
</evidence>